<dbReference type="PROSITE" id="PS51146">
    <property type="entry name" value="KAIC"/>
    <property type="match status" value="1"/>
</dbReference>
<dbReference type="PRINTS" id="PR01874">
    <property type="entry name" value="DNAREPAIRADA"/>
</dbReference>
<evidence type="ECO:0000313" key="4">
    <source>
        <dbReference type="Proteomes" id="UP000198418"/>
    </source>
</evidence>
<protein>
    <submittedName>
        <fullName evidence="3">Circadian clock protein KaiC</fullName>
    </submittedName>
</protein>
<feature type="domain" description="KaiC" evidence="2">
    <location>
        <begin position="11"/>
        <end position="254"/>
    </location>
</feature>
<dbReference type="InterPro" id="IPR010624">
    <property type="entry name" value="KaiC_dom"/>
</dbReference>
<dbReference type="Pfam" id="PF06745">
    <property type="entry name" value="ATPase"/>
    <property type="match status" value="2"/>
</dbReference>
<evidence type="ECO:0000259" key="2">
    <source>
        <dbReference type="PROSITE" id="PS51146"/>
    </source>
</evidence>
<proteinExistence type="predicted"/>
<name>A0A212S8Q0_RHOAC</name>
<sequence>MTSGGAGDGGERVSTGIPGLDEILIGGLARHRLCLVEGLPGAGKTTFTLQFLLEGRRRGERSMYVTLSETEDELRAAAASHGWSLDGLSVIELSTVRSVDDQQTLLHPAEFELGETTGRILARVEQEKPERLVIDNLSELRMLAQTPLRYRWQFFALRRVFTRLGCTVLMLDDKTARPYDLQVHTIVHGVIALERGSLDTYGAERLALNAVKMRGLEFHRGAHDYAINTGGLAVYPRVATYPGRPEPLSAIVSTGVPKLDDLLGGGLATGSSTLLIGPTGTGKSSAVTRCMLAALQRGESAACFIFDEQRSTLRQRSASLGMDLAPYEESGRLRLHEFNPGELSPGRFAYNVTRAVEVDGARTIVIDSLNGYETALAQTSNARPTPHPRPARHGQSLRRNRGLQ</sequence>
<reference evidence="4" key="1">
    <citation type="submission" date="2017-06" db="EMBL/GenBank/DDBJ databases">
        <authorList>
            <person name="Varghese N."/>
            <person name="Submissions S."/>
        </authorList>
    </citation>
    <scope>NUCLEOTIDE SEQUENCE [LARGE SCALE GENOMIC DNA]</scope>
    <source>
        <strain evidence="4">DSM 137</strain>
    </source>
</reference>
<dbReference type="PANTHER" id="PTHR42926:SF1">
    <property type="entry name" value="CIRCADIAN CLOCK OSCILLATOR PROTEIN KAIC 1"/>
    <property type="match status" value="1"/>
</dbReference>
<organism evidence="3 4">
    <name type="scientific">Rhodoblastus acidophilus</name>
    <name type="common">Rhodopseudomonas acidophila</name>
    <dbReference type="NCBI Taxonomy" id="1074"/>
    <lineage>
        <taxon>Bacteria</taxon>
        <taxon>Pseudomonadati</taxon>
        <taxon>Pseudomonadota</taxon>
        <taxon>Alphaproteobacteria</taxon>
        <taxon>Hyphomicrobiales</taxon>
        <taxon>Rhodoblastaceae</taxon>
        <taxon>Rhodoblastus</taxon>
    </lineage>
</organism>
<dbReference type="InterPro" id="IPR014774">
    <property type="entry name" value="KaiC-like_dom"/>
</dbReference>
<keyword evidence="4" id="KW-1185">Reference proteome</keyword>
<gene>
    <name evidence="3" type="ORF">SAMN06265338_11652</name>
</gene>
<dbReference type="InterPro" id="IPR051347">
    <property type="entry name" value="Circadian_clock_KaiC-rel"/>
</dbReference>
<dbReference type="SUPFAM" id="SSF52540">
    <property type="entry name" value="P-loop containing nucleoside triphosphate hydrolases"/>
    <property type="match status" value="2"/>
</dbReference>
<dbReference type="Proteomes" id="UP000198418">
    <property type="component" value="Unassembled WGS sequence"/>
</dbReference>
<dbReference type="GO" id="GO:0005524">
    <property type="term" value="F:ATP binding"/>
    <property type="evidence" value="ECO:0007669"/>
    <property type="project" value="InterPro"/>
</dbReference>
<evidence type="ECO:0000313" key="3">
    <source>
        <dbReference type="EMBL" id="SNB81769.1"/>
    </source>
</evidence>
<dbReference type="OrthoDB" id="9787927at2"/>
<dbReference type="InterPro" id="IPR027417">
    <property type="entry name" value="P-loop_NTPase"/>
</dbReference>
<dbReference type="EMBL" id="FYDG01000016">
    <property type="protein sequence ID" value="SNB81769.1"/>
    <property type="molecule type" value="Genomic_DNA"/>
</dbReference>
<dbReference type="PANTHER" id="PTHR42926">
    <property type="match status" value="1"/>
</dbReference>
<feature type="region of interest" description="Disordered" evidence="1">
    <location>
        <begin position="378"/>
        <end position="404"/>
    </location>
</feature>
<dbReference type="Gene3D" id="3.40.50.300">
    <property type="entry name" value="P-loop containing nucleotide triphosphate hydrolases"/>
    <property type="match status" value="2"/>
</dbReference>
<dbReference type="AlphaFoldDB" id="A0A212S8Q0"/>
<feature type="compositionally biased region" description="Basic residues" evidence="1">
    <location>
        <begin position="389"/>
        <end position="404"/>
    </location>
</feature>
<evidence type="ECO:0000256" key="1">
    <source>
        <dbReference type="SAM" id="MobiDB-lite"/>
    </source>
</evidence>
<dbReference type="RefSeq" id="WP_088522235.1">
    <property type="nucleotide sequence ID" value="NZ_FYDG01000016.1"/>
</dbReference>
<accession>A0A212S8Q0</accession>